<reference evidence="1 2" key="1">
    <citation type="submission" date="2017-07" db="EMBL/GenBank/DDBJ databases">
        <authorList>
            <person name="Sun Z.S."/>
            <person name="Albrecht U."/>
            <person name="Echele G."/>
            <person name="Lee C.C."/>
        </authorList>
    </citation>
    <scope>NUCLEOTIDE SEQUENCE [LARGE SCALE GENOMIC DNA]</scope>
    <source>
        <strain evidence="1 2">CGMCC 1.12672</strain>
    </source>
</reference>
<proteinExistence type="predicted"/>
<accession>A0A285R6T2</accession>
<dbReference type="Proteomes" id="UP000219494">
    <property type="component" value="Unassembled WGS sequence"/>
</dbReference>
<protein>
    <submittedName>
        <fullName evidence="1">Uncharacterized protein</fullName>
    </submittedName>
</protein>
<name>A0A285R6T2_9SPHN</name>
<gene>
    <name evidence="1" type="ORF">SAMN06297144_3221</name>
</gene>
<dbReference type="AlphaFoldDB" id="A0A285R6T2"/>
<evidence type="ECO:0000313" key="1">
    <source>
        <dbReference type="EMBL" id="SOB88082.1"/>
    </source>
</evidence>
<keyword evidence="2" id="KW-1185">Reference proteome</keyword>
<organism evidence="1 2">
    <name type="scientific">Sphingomonas guangdongensis</name>
    <dbReference type="NCBI Taxonomy" id="1141890"/>
    <lineage>
        <taxon>Bacteria</taxon>
        <taxon>Pseudomonadati</taxon>
        <taxon>Pseudomonadota</taxon>
        <taxon>Alphaproteobacteria</taxon>
        <taxon>Sphingomonadales</taxon>
        <taxon>Sphingomonadaceae</taxon>
        <taxon>Sphingomonas</taxon>
    </lineage>
</organism>
<dbReference type="EMBL" id="OBMI01000003">
    <property type="protein sequence ID" value="SOB88082.1"/>
    <property type="molecule type" value="Genomic_DNA"/>
</dbReference>
<evidence type="ECO:0000313" key="2">
    <source>
        <dbReference type="Proteomes" id="UP000219494"/>
    </source>
</evidence>
<dbReference type="RefSeq" id="WP_179641055.1">
    <property type="nucleotide sequence ID" value="NZ_OBMI01000003.1"/>
</dbReference>
<sequence>MHLKPSLVTVLRNHDFKNDWNPDIYVRHRDNEQIFIQAMGYDTLIAHAKKRNQAFFSVLFGE</sequence>